<evidence type="ECO:0000313" key="1">
    <source>
        <dbReference type="EMBL" id="KAF0935556.1"/>
    </source>
</evidence>
<dbReference type="EMBL" id="SPHZ02000001">
    <property type="protein sequence ID" value="KAF0935556.1"/>
    <property type="molecule type" value="Genomic_DNA"/>
</dbReference>
<dbReference type="AlphaFoldDB" id="A0A6G1FF40"/>
<gene>
    <name evidence="1" type="ORF">E2562_034366</name>
</gene>
<protein>
    <submittedName>
        <fullName evidence="1">Uncharacterized protein</fullName>
    </submittedName>
</protein>
<evidence type="ECO:0000313" key="2">
    <source>
        <dbReference type="Proteomes" id="UP000479710"/>
    </source>
</evidence>
<reference evidence="1 2" key="1">
    <citation type="submission" date="2019-11" db="EMBL/GenBank/DDBJ databases">
        <title>Whole genome sequence of Oryza granulata.</title>
        <authorList>
            <person name="Li W."/>
        </authorList>
    </citation>
    <scope>NUCLEOTIDE SEQUENCE [LARGE SCALE GENOMIC DNA]</scope>
    <source>
        <strain evidence="2">cv. Menghai</strain>
        <tissue evidence="1">Leaf</tissue>
    </source>
</reference>
<accession>A0A6G1FF40</accession>
<sequence>MPGHAGQDEDVHLHKHVHACSGIAAPEWSGPCLGAKKVTYLENLWWDRKTGDPHTYSNNIR</sequence>
<keyword evidence="2" id="KW-1185">Reference proteome</keyword>
<comment type="caution">
    <text evidence="1">The sequence shown here is derived from an EMBL/GenBank/DDBJ whole genome shotgun (WGS) entry which is preliminary data.</text>
</comment>
<proteinExistence type="predicted"/>
<name>A0A6G1FF40_9ORYZ</name>
<organism evidence="1 2">
    <name type="scientific">Oryza meyeriana var. granulata</name>
    <dbReference type="NCBI Taxonomy" id="110450"/>
    <lineage>
        <taxon>Eukaryota</taxon>
        <taxon>Viridiplantae</taxon>
        <taxon>Streptophyta</taxon>
        <taxon>Embryophyta</taxon>
        <taxon>Tracheophyta</taxon>
        <taxon>Spermatophyta</taxon>
        <taxon>Magnoliopsida</taxon>
        <taxon>Liliopsida</taxon>
        <taxon>Poales</taxon>
        <taxon>Poaceae</taxon>
        <taxon>BOP clade</taxon>
        <taxon>Oryzoideae</taxon>
        <taxon>Oryzeae</taxon>
        <taxon>Oryzinae</taxon>
        <taxon>Oryza</taxon>
        <taxon>Oryza meyeriana</taxon>
    </lineage>
</organism>
<dbReference type="Proteomes" id="UP000479710">
    <property type="component" value="Unassembled WGS sequence"/>
</dbReference>